<evidence type="ECO:0000256" key="1">
    <source>
        <dbReference type="ARBA" id="ARBA00004431"/>
    </source>
</evidence>
<comment type="similarity">
    <text evidence="2">Belongs to the SsgA family.</text>
</comment>
<keyword evidence="6" id="KW-0131">Cell cycle</keyword>
<protein>
    <submittedName>
        <fullName evidence="7">SsgA family sporulation/cell division regulator</fullName>
    </submittedName>
</protein>
<dbReference type="Proteomes" id="UP000621210">
    <property type="component" value="Unassembled WGS sequence"/>
</dbReference>
<dbReference type="GO" id="GO:0000917">
    <property type="term" value="P:division septum assembly"/>
    <property type="evidence" value="ECO:0007669"/>
    <property type="project" value="UniProtKB-KW"/>
</dbReference>
<keyword evidence="4" id="KW-0749">Sporulation</keyword>
<comment type="subcellular location">
    <subcellularLocation>
        <location evidence="1">Cell septum</location>
    </subcellularLocation>
</comment>
<accession>A0A926L7T4</accession>
<evidence type="ECO:0000256" key="4">
    <source>
        <dbReference type="ARBA" id="ARBA00022969"/>
    </source>
</evidence>
<dbReference type="Pfam" id="PF04686">
    <property type="entry name" value="SsgA"/>
    <property type="match status" value="1"/>
</dbReference>
<keyword evidence="5" id="KW-0717">Septation</keyword>
<dbReference type="GO" id="GO:0030435">
    <property type="term" value="P:sporulation resulting in formation of a cellular spore"/>
    <property type="evidence" value="ECO:0007669"/>
    <property type="project" value="UniProtKB-KW"/>
</dbReference>
<reference evidence="7" key="2">
    <citation type="submission" date="2020-09" db="EMBL/GenBank/DDBJ databases">
        <authorList>
            <person name="Luo X."/>
        </authorList>
    </citation>
    <scope>NUCLEOTIDE SEQUENCE</scope>
    <source>
        <strain evidence="7">TRM S81-3</strain>
    </source>
</reference>
<gene>
    <name evidence="7" type="ORF">H0H10_21360</name>
</gene>
<proteinExistence type="inferred from homology"/>
<dbReference type="InterPro" id="IPR038658">
    <property type="entry name" value="SsgB_sf"/>
</dbReference>
<evidence type="ECO:0000256" key="2">
    <source>
        <dbReference type="ARBA" id="ARBA00009323"/>
    </source>
</evidence>
<dbReference type="InterPro" id="IPR006776">
    <property type="entry name" value="SsgB"/>
</dbReference>
<evidence type="ECO:0000313" key="7">
    <source>
        <dbReference type="EMBL" id="MBD0421668.1"/>
    </source>
</evidence>
<keyword evidence="3" id="KW-0132">Cell division</keyword>
<sequence length="138" mass="15190">MTECIDQMLHMELLSAPEEPVALPALLSYRRRDPFAVHVTFHTEPGGPVPWVFSRELLSQGMHEPSGEGDIRLWPSGSGPGAVLHLALSSPHGYARLRTPLPALAEWLRRTYLLVPAGHEGDQMNCDAELSRLLHGAP</sequence>
<dbReference type="AlphaFoldDB" id="A0A926L7T4"/>
<evidence type="ECO:0000256" key="6">
    <source>
        <dbReference type="ARBA" id="ARBA00023306"/>
    </source>
</evidence>
<organism evidence="7 8">
    <name type="scientific">Streptomyces griseicoloratus</name>
    <dbReference type="NCBI Taxonomy" id="2752516"/>
    <lineage>
        <taxon>Bacteria</taxon>
        <taxon>Bacillati</taxon>
        <taxon>Actinomycetota</taxon>
        <taxon>Actinomycetes</taxon>
        <taxon>Kitasatosporales</taxon>
        <taxon>Streptomycetaceae</taxon>
        <taxon>Streptomyces</taxon>
    </lineage>
</organism>
<dbReference type="Gene3D" id="2.30.31.20">
    <property type="entry name" value="Sporulation-specific cell division protein SsgB"/>
    <property type="match status" value="1"/>
</dbReference>
<reference evidence="7" key="1">
    <citation type="submission" date="2020-09" db="EMBL/GenBank/DDBJ databases">
        <title>Streptomyces grisecoloratus sp. nov., isolated from cotton soil.</title>
        <authorList>
            <person name="Xing L."/>
        </authorList>
    </citation>
    <scope>NUCLEOTIDE SEQUENCE</scope>
    <source>
        <strain evidence="7">TRM S81-3</strain>
    </source>
</reference>
<dbReference type="EMBL" id="JACVQF010000200">
    <property type="protein sequence ID" value="MBD0421668.1"/>
    <property type="molecule type" value="Genomic_DNA"/>
</dbReference>
<dbReference type="RefSeq" id="WP_188182630.1">
    <property type="nucleotide sequence ID" value="NZ_JACVQF010000200.1"/>
</dbReference>
<evidence type="ECO:0000256" key="3">
    <source>
        <dbReference type="ARBA" id="ARBA00022618"/>
    </source>
</evidence>
<keyword evidence="8" id="KW-1185">Reference proteome</keyword>
<dbReference type="GO" id="GO:0030428">
    <property type="term" value="C:cell septum"/>
    <property type="evidence" value="ECO:0007669"/>
    <property type="project" value="UniProtKB-SubCell"/>
</dbReference>
<name>A0A926L7T4_9ACTN</name>
<evidence type="ECO:0000313" key="8">
    <source>
        <dbReference type="Proteomes" id="UP000621210"/>
    </source>
</evidence>
<evidence type="ECO:0000256" key="5">
    <source>
        <dbReference type="ARBA" id="ARBA00023210"/>
    </source>
</evidence>
<comment type="caution">
    <text evidence="7">The sequence shown here is derived from an EMBL/GenBank/DDBJ whole genome shotgun (WGS) entry which is preliminary data.</text>
</comment>